<organism evidence="3">
    <name type="scientific">Schizaphis graminum</name>
    <name type="common">Green bug aphid</name>
    <dbReference type="NCBI Taxonomy" id="13262"/>
    <lineage>
        <taxon>Eukaryota</taxon>
        <taxon>Metazoa</taxon>
        <taxon>Ecdysozoa</taxon>
        <taxon>Arthropoda</taxon>
        <taxon>Hexapoda</taxon>
        <taxon>Insecta</taxon>
        <taxon>Pterygota</taxon>
        <taxon>Neoptera</taxon>
        <taxon>Paraneoptera</taxon>
        <taxon>Hemiptera</taxon>
        <taxon>Sternorrhyncha</taxon>
        <taxon>Aphidomorpha</taxon>
        <taxon>Aphidoidea</taxon>
        <taxon>Aphididae</taxon>
        <taxon>Aphidini</taxon>
        <taxon>Schizaphis</taxon>
    </lineage>
</organism>
<dbReference type="EMBL" id="GGMR01005525">
    <property type="protein sequence ID" value="MBY18144.1"/>
    <property type="molecule type" value="Transcribed_RNA"/>
</dbReference>
<proteinExistence type="inferred from homology"/>
<feature type="compositionally biased region" description="Polar residues" evidence="2">
    <location>
        <begin position="420"/>
        <end position="471"/>
    </location>
</feature>
<name>A0A2S2NLV6_SCHGA</name>
<accession>A0A2S2NLV6</accession>
<feature type="compositionally biased region" description="Low complexity" evidence="2">
    <location>
        <begin position="314"/>
        <end position="338"/>
    </location>
</feature>
<evidence type="ECO:0000313" key="3">
    <source>
        <dbReference type="EMBL" id="MBY18144.1"/>
    </source>
</evidence>
<feature type="compositionally biased region" description="Basic and acidic residues" evidence="2">
    <location>
        <begin position="405"/>
        <end position="419"/>
    </location>
</feature>
<feature type="compositionally biased region" description="Polar residues" evidence="2">
    <location>
        <begin position="349"/>
        <end position="388"/>
    </location>
</feature>
<dbReference type="InterPro" id="IPR018797">
    <property type="entry name" value="FAM98"/>
</dbReference>
<feature type="compositionally biased region" description="Polar residues" evidence="2">
    <location>
        <begin position="485"/>
        <end position="496"/>
    </location>
</feature>
<feature type="region of interest" description="Disordered" evidence="2">
    <location>
        <begin position="292"/>
        <end position="496"/>
    </location>
</feature>
<gene>
    <name evidence="3" type="ORF">g.148591</name>
</gene>
<evidence type="ECO:0008006" key="4">
    <source>
        <dbReference type="Google" id="ProtNLM"/>
    </source>
</evidence>
<dbReference type="Pfam" id="PF10239">
    <property type="entry name" value="DUF2465"/>
    <property type="match status" value="1"/>
</dbReference>
<sequence length="496" mass="56419">METFILEDLRNLGKSISAKEFKKVINGGPKSIKYTQLVEWITKEIQILLGLEEHVNSISSEADSSSFLLEVSSFLKESGCSYNTLIAGNFEDRLNSDEKKLLLLDYLIGELKAARIINASTTKCNMQVTLIESSTSKYVKEILMTLKFPKPPQDISTSSLFNKINTKLQDLLKTVPSVLIGKSLVSNSYSSEQWKYINNSIELLNEEFNIRSSMLLTRLDVTVQSFKWPDRLKNKKQKLDEIYQTRLNIINKLPNFSVSDFLSARDDLAIVEKTSSTLAVQNTNSSVNKVMIGQVPDRGGRPNEQQAPPPEMPSWQQRTQSQGGRGSQSNRGVQFNNRGGRGGGPQNRDNPSYRNSNTSGFQGGSNVYQMTDGFQSISVGNENRNFHQNNRRGRVQGGWNNNQSRDFHSGNFHDGHNRTYDNYNQGTHQNMGYDNNRYQGTSNDRQWSQEPQNHYGNSQDQYDGNNRQYNDTNKRGYSKRGRGHNGQTYYNQQRNY</sequence>
<comment type="similarity">
    <text evidence="1">Belongs to the FAM98 family.</text>
</comment>
<dbReference type="PANTHER" id="PTHR31353">
    <property type="entry name" value="FAM98"/>
    <property type="match status" value="1"/>
</dbReference>
<dbReference type="PANTHER" id="PTHR31353:SF1">
    <property type="entry name" value="PROTEIN FAM98B"/>
    <property type="match status" value="1"/>
</dbReference>
<dbReference type="GO" id="GO:0072669">
    <property type="term" value="C:tRNA-splicing ligase complex"/>
    <property type="evidence" value="ECO:0007669"/>
    <property type="project" value="TreeGrafter"/>
</dbReference>
<evidence type="ECO:0000256" key="1">
    <source>
        <dbReference type="ARBA" id="ARBA00007218"/>
    </source>
</evidence>
<protein>
    <recommendedName>
        <fullName evidence="4">Protein FAM98A</fullName>
    </recommendedName>
</protein>
<evidence type="ECO:0000256" key="2">
    <source>
        <dbReference type="SAM" id="MobiDB-lite"/>
    </source>
</evidence>
<dbReference type="AlphaFoldDB" id="A0A2S2NLV6"/>
<reference evidence="3" key="1">
    <citation type="submission" date="2018-04" db="EMBL/GenBank/DDBJ databases">
        <title>Transcriptome of Schizaphis graminum biotype I.</title>
        <authorList>
            <person name="Scully E.D."/>
            <person name="Geib S.M."/>
            <person name="Palmer N.A."/>
            <person name="Koch K."/>
            <person name="Bradshaw J."/>
            <person name="Heng-Moss T."/>
            <person name="Sarath G."/>
        </authorList>
    </citation>
    <scope>NUCLEOTIDE SEQUENCE</scope>
</reference>